<name>A0A1W1W133_9FIRM</name>
<evidence type="ECO:0000313" key="4">
    <source>
        <dbReference type="Proteomes" id="UP000192569"/>
    </source>
</evidence>
<dbReference type="Gene3D" id="3.40.190.10">
    <property type="entry name" value="Periplasmic binding protein-like II"/>
    <property type="match status" value="2"/>
</dbReference>
<dbReference type="PANTHER" id="PTHR35841">
    <property type="entry name" value="PHOSPHONATES-BINDING PERIPLASMIC PROTEIN"/>
    <property type="match status" value="1"/>
</dbReference>
<proteinExistence type="inferred from homology"/>
<dbReference type="AlphaFoldDB" id="A0A1W1W133"/>
<accession>A0A1W1W133</accession>
<reference evidence="3 4" key="1">
    <citation type="submission" date="2017-04" db="EMBL/GenBank/DDBJ databases">
        <authorList>
            <person name="Afonso C.L."/>
            <person name="Miller P.J."/>
            <person name="Scott M.A."/>
            <person name="Spackman E."/>
            <person name="Goraichik I."/>
            <person name="Dimitrov K.M."/>
            <person name="Suarez D.L."/>
            <person name="Swayne D.E."/>
        </authorList>
    </citation>
    <scope>NUCLEOTIDE SEQUENCE [LARGE SCALE GENOMIC DNA]</scope>
    <source>
        <strain evidence="3 4">ToBE</strain>
    </source>
</reference>
<dbReference type="Proteomes" id="UP000192569">
    <property type="component" value="Chromosome I"/>
</dbReference>
<dbReference type="CDD" id="cd13571">
    <property type="entry name" value="PBP2_PnhD_1"/>
    <property type="match status" value="1"/>
</dbReference>
<keyword evidence="4" id="KW-1185">Reference proteome</keyword>
<protein>
    <submittedName>
        <fullName evidence="3">Phosphonate transport system substrate-binding protein</fullName>
    </submittedName>
</protein>
<comment type="similarity">
    <text evidence="1">Belongs to the phosphate/phosphite/phosphonate binding protein family.</text>
</comment>
<evidence type="ECO:0000256" key="2">
    <source>
        <dbReference type="ARBA" id="ARBA00022729"/>
    </source>
</evidence>
<dbReference type="InterPro" id="IPR005770">
    <property type="entry name" value="PhnD"/>
</dbReference>
<dbReference type="PANTHER" id="PTHR35841:SF1">
    <property type="entry name" value="PHOSPHONATES-BINDING PERIPLASMIC PROTEIN"/>
    <property type="match status" value="1"/>
</dbReference>
<organism evidence="3 4">
    <name type="scientific">Thermanaeromonas toyohensis ToBE</name>
    <dbReference type="NCBI Taxonomy" id="698762"/>
    <lineage>
        <taxon>Bacteria</taxon>
        <taxon>Bacillati</taxon>
        <taxon>Bacillota</taxon>
        <taxon>Clostridia</taxon>
        <taxon>Neomoorellales</taxon>
        <taxon>Neomoorellaceae</taxon>
        <taxon>Thermanaeromonas</taxon>
    </lineage>
</organism>
<dbReference type="NCBIfam" id="TIGR01098">
    <property type="entry name" value="3A0109s03R"/>
    <property type="match status" value="1"/>
</dbReference>
<dbReference type="EMBL" id="LT838272">
    <property type="protein sequence ID" value="SMB99325.1"/>
    <property type="molecule type" value="Genomic_DNA"/>
</dbReference>
<dbReference type="GO" id="GO:0043190">
    <property type="term" value="C:ATP-binding cassette (ABC) transporter complex"/>
    <property type="evidence" value="ECO:0007669"/>
    <property type="project" value="InterPro"/>
</dbReference>
<dbReference type="Pfam" id="PF12974">
    <property type="entry name" value="Phosphonate-bd"/>
    <property type="match status" value="1"/>
</dbReference>
<dbReference type="GO" id="GO:0055085">
    <property type="term" value="P:transmembrane transport"/>
    <property type="evidence" value="ECO:0007669"/>
    <property type="project" value="InterPro"/>
</dbReference>
<dbReference type="STRING" id="698762.SAMN00808754_2852"/>
<evidence type="ECO:0000313" key="3">
    <source>
        <dbReference type="EMBL" id="SMB99325.1"/>
    </source>
</evidence>
<keyword evidence="2" id="KW-0732">Signal</keyword>
<dbReference type="SUPFAM" id="SSF53850">
    <property type="entry name" value="Periplasmic binding protein-like II"/>
    <property type="match status" value="1"/>
</dbReference>
<evidence type="ECO:0000256" key="1">
    <source>
        <dbReference type="ARBA" id="ARBA00007162"/>
    </source>
</evidence>
<sequence>MAAAVILAGGIGLTGCFSGQRDIVINLNNLSNDYPRAVYTGIDSKSSLARPLRVAAAPVISPQEGYKAYTDLVQYLSSYLQHPVEFITRQTYAEVNLLMNSGDIDVAFVCTYAYVRGQRDFGMELVAAPEVNGRAEYASYIIVSRTSPVNNFAGLKGKRFAFTDPMSLSGRLVPLYLVQELGEIPESFFSSYIFTYSHDKSIRAVADGIVDGAAVDSLVYEAFAREHPDITNKIKVIQKSRPFASPPVVMRPTLDPSLKKEIRSAFLSLHKTPAGAQIVSRLGVDRFINIGDEAYNSVREIARRVGYL</sequence>
<gene>
    <name evidence="3" type="ORF">SAMN00808754_2852</name>
</gene>